<dbReference type="InterPro" id="IPR036291">
    <property type="entry name" value="NAD(P)-bd_dom_sf"/>
</dbReference>
<gene>
    <name evidence="2" type="ORF">BZG36_02795</name>
</gene>
<dbReference type="AlphaFoldDB" id="A0A261Y1H3"/>
<dbReference type="Gene3D" id="3.40.50.720">
    <property type="entry name" value="NAD(P)-binding Rossmann-like Domain"/>
    <property type="match status" value="1"/>
</dbReference>
<proteinExistence type="predicted"/>
<evidence type="ECO:0008006" key="4">
    <source>
        <dbReference type="Google" id="ProtNLM"/>
    </source>
</evidence>
<dbReference type="SUPFAM" id="SSF51735">
    <property type="entry name" value="NAD(P)-binding Rossmann-fold domains"/>
    <property type="match status" value="1"/>
</dbReference>
<dbReference type="PANTHER" id="PTHR42748">
    <property type="entry name" value="NITROGEN METABOLITE REPRESSION PROTEIN NMRA FAMILY MEMBER"/>
    <property type="match status" value="1"/>
</dbReference>
<name>A0A261Y1H3_9FUNG</name>
<organism evidence="2 3">
    <name type="scientific">Bifiguratus adelaidae</name>
    <dbReference type="NCBI Taxonomy" id="1938954"/>
    <lineage>
        <taxon>Eukaryota</taxon>
        <taxon>Fungi</taxon>
        <taxon>Fungi incertae sedis</taxon>
        <taxon>Mucoromycota</taxon>
        <taxon>Mucoromycotina</taxon>
        <taxon>Endogonomycetes</taxon>
        <taxon>Endogonales</taxon>
        <taxon>Endogonales incertae sedis</taxon>
        <taxon>Bifiguratus</taxon>
    </lineage>
</organism>
<evidence type="ECO:0000313" key="2">
    <source>
        <dbReference type="EMBL" id="OZJ04441.1"/>
    </source>
</evidence>
<dbReference type="Proteomes" id="UP000242875">
    <property type="component" value="Unassembled WGS sequence"/>
</dbReference>
<dbReference type="EMBL" id="MVBO01000040">
    <property type="protein sequence ID" value="OZJ04441.1"/>
    <property type="molecule type" value="Genomic_DNA"/>
</dbReference>
<evidence type="ECO:0000313" key="3">
    <source>
        <dbReference type="Proteomes" id="UP000242875"/>
    </source>
</evidence>
<dbReference type="PANTHER" id="PTHR42748:SF1">
    <property type="entry name" value="SLR0317 PROTEIN"/>
    <property type="match status" value="1"/>
</dbReference>
<keyword evidence="3" id="KW-1185">Reference proteome</keyword>
<accession>A0A261Y1H3</accession>
<comment type="caution">
    <text evidence="2">The sequence shown here is derived from an EMBL/GenBank/DDBJ whole genome shotgun (WGS) entry which is preliminary data.</text>
</comment>
<dbReference type="InterPro" id="IPR051164">
    <property type="entry name" value="NmrA-like_oxidored"/>
</dbReference>
<evidence type="ECO:0000256" key="1">
    <source>
        <dbReference type="ARBA" id="ARBA00022857"/>
    </source>
</evidence>
<dbReference type="OrthoDB" id="9997102at2759"/>
<keyword evidence="1" id="KW-0521">NADP</keyword>
<protein>
    <recommendedName>
        <fullName evidence="4">NmrA-like domain-containing protein</fullName>
    </recommendedName>
</protein>
<sequence>MTTRPTVVRRSSGLEGGLIFVTGADGEKGFQIAMALLSMRQQYGRLRVFDILAAVNRRDSDRAMHLVALGARVVVVNPLTDKEGVEAALQDVIKLCLVIDPLGDDIKRAETFQYGQRQVATTEPVGRVCSCLLKMDGLIRYADAANKAGVRHVLFLTTSSMHDPKTPPTTPSGGDTESMGSYRIQFLMLEAYLAQQFPPQSLTLLRHPGILYQHLLYFSSHVKSHNAIPMPFTHNNVTIETSNLSDIATAAAFILVAPKSAHGGKSFKITSPRLYTLEELEQRASDGLGRGITVENIQPQSLRTLLYNVLLEQPGHIDDKVTYLLELWGLQERLAAPPSPPLPSGRLSTRVESTRDLELLTGKSGVEVRDWFREMRHVFIPDLLIQPLVPGQTVEHP</sequence>
<reference evidence="2 3" key="1">
    <citation type="journal article" date="2017" name="Mycologia">
        <title>Bifiguratus adelaidae, gen. et sp. nov., a new member of Mucoromycotina in endophytic and soil-dwelling habitats.</title>
        <authorList>
            <person name="Torres-Cruz T.J."/>
            <person name="Billingsley Tobias T.L."/>
            <person name="Almatruk M."/>
            <person name="Hesse C."/>
            <person name="Kuske C.R."/>
            <person name="Desiro A."/>
            <person name="Benucci G.M."/>
            <person name="Bonito G."/>
            <person name="Stajich J.E."/>
            <person name="Dunlap C."/>
            <person name="Arnold A.E."/>
            <person name="Porras-Alfaro A."/>
        </authorList>
    </citation>
    <scope>NUCLEOTIDE SEQUENCE [LARGE SCALE GENOMIC DNA]</scope>
    <source>
        <strain evidence="2 3">AZ0501</strain>
    </source>
</reference>